<evidence type="ECO:0000256" key="1">
    <source>
        <dbReference type="ARBA" id="ARBA00004300"/>
    </source>
</evidence>
<dbReference type="GeneTree" id="ENSGT00940000156677"/>
<comment type="subcellular location">
    <subcellularLocation>
        <location evidence="1">Cytoplasm</location>
        <location evidence="1">Cytoskeleton</location>
        <location evidence="1">Microtubule organizing center</location>
        <location evidence="1">Centrosome</location>
    </subcellularLocation>
</comment>
<keyword evidence="4 6" id="KW-0493">Microtubule</keyword>
<reference evidence="10" key="2">
    <citation type="submission" date="2025-09" db="UniProtKB">
        <authorList>
            <consortium name="Ensembl"/>
        </authorList>
    </citation>
    <scope>IDENTIFICATION</scope>
</reference>
<name>A0A8C4QL15_EPTBU</name>
<dbReference type="AlphaFoldDB" id="A0A8C4QL15"/>
<keyword evidence="11" id="KW-1185">Reference proteome</keyword>
<dbReference type="PANTHER" id="PTHR19302">
    <property type="entry name" value="GAMMA TUBULIN COMPLEX PROTEIN"/>
    <property type="match status" value="1"/>
</dbReference>
<dbReference type="PANTHER" id="PTHR19302:SF27">
    <property type="entry name" value="GAMMA-TUBULIN COMPLEX COMPONENT 4"/>
    <property type="match status" value="1"/>
</dbReference>
<dbReference type="GO" id="GO:0051321">
    <property type="term" value="P:meiotic cell cycle"/>
    <property type="evidence" value="ECO:0007669"/>
    <property type="project" value="TreeGrafter"/>
</dbReference>
<dbReference type="GO" id="GO:0060221">
    <property type="term" value="P:retinal rod cell differentiation"/>
    <property type="evidence" value="ECO:0007669"/>
    <property type="project" value="Ensembl"/>
</dbReference>
<dbReference type="GO" id="GO:0000930">
    <property type="term" value="C:gamma-tubulin complex"/>
    <property type="evidence" value="ECO:0007669"/>
    <property type="project" value="TreeGrafter"/>
</dbReference>
<evidence type="ECO:0000313" key="10">
    <source>
        <dbReference type="Ensembl" id="ENSEBUP00000016103.1"/>
    </source>
</evidence>
<dbReference type="Gene3D" id="1.20.120.1900">
    <property type="entry name" value="Gamma-tubulin complex, C-terminal domain"/>
    <property type="match status" value="1"/>
</dbReference>
<organism evidence="10 11">
    <name type="scientific">Eptatretus burgeri</name>
    <name type="common">Inshore hagfish</name>
    <dbReference type="NCBI Taxonomy" id="7764"/>
    <lineage>
        <taxon>Eukaryota</taxon>
        <taxon>Metazoa</taxon>
        <taxon>Chordata</taxon>
        <taxon>Craniata</taxon>
        <taxon>Vertebrata</taxon>
        <taxon>Cyclostomata</taxon>
        <taxon>Myxini</taxon>
        <taxon>Myxiniformes</taxon>
        <taxon>Myxinidae</taxon>
        <taxon>Eptatretinae</taxon>
        <taxon>Eptatretus</taxon>
    </lineage>
</organism>
<feature type="domain" description="Gamma tubulin complex component protein N-terminal" evidence="9">
    <location>
        <begin position="2"/>
        <end position="201"/>
    </location>
</feature>
<feature type="region of interest" description="Disordered" evidence="7">
    <location>
        <begin position="47"/>
        <end position="79"/>
    </location>
</feature>
<dbReference type="GO" id="GO:0051225">
    <property type="term" value="P:spindle assembly"/>
    <property type="evidence" value="ECO:0007669"/>
    <property type="project" value="TreeGrafter"/>
</dbReference>
<evidence type="ECO:0000256" key="6">
    <source>
        <dbReference type="RuleBase" id="RU363050"/>
    </source>
</evidence>
<dbReference type="Proteomes" id="UP000694388">
    <property type="component" value="Unplaced"/>
</dbReference>
<evidence type="ECO:0000313" key="11">
    <source>
        <dbReference type="Proteomes" id="UP000694388"/>
    </source>
</evidence>
<evidence type="ECO:0000256" key="3">
    <source>
        <dbReference type="ARBA" id="ARBA00022490"/>
    </source>
</evidence>
<evidence type="ECO:0000259" key="9">
    <source>
        <dbReference type="Pfam" id="PF17681"/>
    </source>
</evidence>
<accession>A0A8C4QL15</accession>
<dbReference type="Ensembl" id="ENSEBUT00000016678.1">
    <property type="protein sequence ID" value="ENSEBUP00000016103.1"/>
    <property type="gene ID" value="ENSEBUG00000010107.1"/>
</dbReference>
<keyword evidence="3 6" id="KW-0963">Cytoplasm</keyword>
<dbReference type="GO" id="GO:0000278">
    <property type="term" value="P:mitotic cell cycle"/>
    <property type="evidence" value="ECO:0007669"/>
    <property type="project" value="TreeGrafter"/>
</dbReference>
<dbReference type="InterPro" id="IPR007259">
    <property type="entry name" value="GCP"/>
</dbReference>
<feature type="domain" description="Gamma tubulin complex component C-terminal" evidence="8">
    <location>
        <begin position="250"/>
        <end position="501"/>
    </location>
</feature>
<proteinExistence type="inferred from homology"/>
<dbReference type="GO" id="GO:0042670">
    <property type="term" value="P:retinal cone cell differentiation"/>
    <property type="evidence" value="ECO:0007669"/>
    <property type="project" value="Ensembl"/>
</dbReference>
<evidence type="ECO:0000256" key="5">
    <source>
        <dbReference type="ARBA" id="ARBA00023212"/>
    </source>
</evidence>
<dbReference type="GO" id="GO:0043015">
    <property type="term" value="F:gamma-tubulin binding"/>
    <property type="evidence" value="ECO:0007669"/>
    <property type="project" value="InterPro"/>
</dbReference>
<sequence length="588" mass="67013">MPSTRKAMERIMWDCHGVLYQQLSAWLLHGLLFDPHQEFFLQRKCPSHSPDSQACGTSSSSKVRGEKEEEEAFDNGKLKNQGIPHQDVAKCEGSSPSATALFTICPLMLPSYIPVRLAENILFIGQSIQMFDGDAGARSTPHWGESMQKFNNKTGPCCRSGWDQRAREDLFALQLHQLKECQEFIFADLENVVDKIRNAVAEVFGQVARRSSIGDFSIPDIKRGGVANLDWRRRRRGAHLWKLVVEEADLLGQLKVMKDFFLLGRGELFQAFIDTAQQSLKHLSTAVTAHDVKIAFQKSARKILLDDEPSLQLLHLTISPHNGQSSELQHSATGCSLLGLSYEVRWPMHILLTPNILESYNTIFHHLLEVRRVQTELQQCWATQMQQKQVLPNQVNAKKWRLRNHMAFLVDNLRYYLQVDVLEVQFSRLLQKIGSEQDFESARLAHDAFLANLFTQSFILWKPVFQCLHEILLLCHAYYAMAASSAAPSQASQAKTTTQLNNLITLCFVRKSIKIIHFIQTYSIDTLPKHTSFLRLSTACGCQFFLLIVLHVQSPQNKSFTAITSIFSWIRLKTNKCNSISSVRRERK</sequence>
<dbReference type="GO" id="GO:0005813">
    <property type="term" value="C:centrosome"/>
    <property type="evidence" value="ECO:0007669"/>
    <property type="project" value="UniProtKB-SubCell"/>
</dbReference>
<dbReference type="InterPro" id="IPR042241">
    <property type="entry name" value="GCP_C_sf"/>
</dbReference>
<comment type="similarity">
    <text evidence="2 6">Belongs to the TUBGCP family.</text>
</comment>
<evidence type="ECO:0000259" key="8">
    <source>
        <dbReference type="Pfam" id="PF04130"/>
    </source>
</evidence>
<dbReference type="GO" id="GO:0031122">
    <property type="term" value="P:cytoplasmic microtubule organization"/>
    <property type="evidence" value="ECO:0007669"/>
    <property type="project" value="TreeGrafter"/>
</dbReference>
<dbReference type="Pfam" id="PF17681">
    <property type="entry name" value="GCP_N_terminal"/>
    <property type="match status" value="1"/>
</dbReference>
<feature type="compositionally biased region" description="Polar residues" evidence="7">
    <location>
        <begin position="49"/>
        <end position="62"/>
    </location>
</feature>
<dbReference type="GO" id="GO:0051011">
    <property type="term" value="F:microtubule minus-end binding"/>
    <property type="evidence" value="ECO:0007669"/>
    <property type="project" value="TreeGrafter"/>
</dbReference>
<protein>
    <recommendedName>
        <fullName evidence="6">Gamma-tubulin complex component</fullName>
    </recommendedName>
</protein>
<keyword evidence="5 6" id="KW-0206">Cytoskeleton</keyword>
<dbReference type="GO" id="GO:0005874">
    <property type="term" value="C:microtubule"/>
    <property type="evidence" value="ECO:0007669"/>
    <property type="project" value="UniProtKB-KW"/>
</dbReference>
<evidence type="ECO:0000256" key="4">
    <source>
        <dbReference type="ARBA" id="ARBA00022701"/>
    </source>
</evidence>
<dbReference type="Pfam" id="PF04130">
    <property type="entry name" value="GCP_C_terminal"/>
    <property type="match status" value="1"/>
</dbReference>
<dbReference type="GO" id="GO:0000922">
    <property type="term" value="C:spindle pole"/>
    <property type="evidence" value="ECO:0007669"/>
    <property type="project" value="InterPro"/>
</dbReference>
<evidence type="ECO:0000256" key="7">
    <source>
        <dbReference type="SAM" id="MobiDB-lite"/>
    </source>
</evidence>
<dbReference type="InterPro" id="IPR040457">
    <property type="entry name" value="GCP_C"/>
</dbReference>
<dbReference type="InterPro" id="IPR041470">
    <property type="entry name" value="GCP_N"/>
</dbReference>
<dbReference type="GO" id="GO:0007020">
    <property type="term" value="P:microtubule nucleation"/>
    <property type="evidence" value="ECO:0007669"/>
    <property type="project" value="InterPro"/>
</dbReference>
<comment type="function">
    <text evidence="6">Component of the gamma-tubulin ring complex (gTuRC) which mediates microtubule nucleation.</text>
</comment>
<evidence type="ECO:0000256" key="2">
    <source>
        <dbReference type="ARBA" id="ARBA00010337"/>
    </source>
</evidence>
<reference evidence="10" key="1">
    <citation type="submission" date="2025-08" db="UniProtKB">
        <authorList>
            <consortium name="Ensembl"/>
        </authorList>
    </citation>
    <scope>IDENTIFICATION</scope>
</reference>